<dbReference type="PROSITE" id="PS50113">
    <property type="entry name" value="PAC"/>
    <property type="match status" value="2"/>
</dbReference>
<gene>
    <name evidence="7" type="ordered locus">Dred_1552</name>
</gene>
<dbReference type="AlphaFoldDB" id="A4J4S7"/>
<evidence type="ECO:0000259" key="5">
    <source>
        <dbReference type="PROSITE" id="PS50887"/>
    </source>
</evidence>
<dbReference type="GO" id="GO:0006355">
    <property type="term" value="P:regulation of DNA-templated transcription"/>
    <property type="evidence" value="ECO:0007669"/>
    <property type="project" value="InterPro"/>
</dbReference>
<dbReference type="InterPro" id="IPR003607">
    <property type="entry name" value="HD/PDEase_dom"/>
</dbReference>
<dbReference type="InterPro" id="IPR013656">
    <property type="entry name" value="PAS_4"/>
</dbReference>
<dbReference type="CDD" id="cd00130">
    <property type="entry name" value="PAS"/>
    <property type="match status" value="2"/>
</dbReference>
<protein>
    <submittedName>
        <fullName evidence="7">Diguanylate cyclase with PAS/PAC sensor</fullName>
    </submittedName>
</protein>
<dbReference type="CDD" id="cd00077">
    <property type="entry name" value="HDc"/>
    <property type="match status" value="1"/>
</dbReference>
<dbReference type="GO" id="GO:0016020">
    <property type="term" value="C:membrane"/>
    <property type="evidence" value="ECO:0007669"/>
    <property type="project" value="InterPro"/>
</dbReference>
<dbReference type="PROSITE" id="PS50112">
    <property type="entry name" value="PAS"/>
    <property type="match status" value="2"/>
</dbReference>
<dbReference type="InterPro" id="IPR000014">
    <property type="entry name" value="PAS"/>
</dbReference>
<dbReference type="SMART" id="SM00267">
    <property type="entry name" value="GGDEF"/>
    <property type="match status" value="1"/>
</dbReference>
<dbReference type="PANTHER" id="PTHR43155:SF2">
    <property type="entry name" value="CYCLIC DI-GMP PHOSPHODIESTERASE PA4108"/>
    <property type="match status" value="1"/>
</dbReference>
<dbReference type="InterPro" id="IPR013767">
    <property type="entry name" value="PAS_fold"/>
</dbReference>
<evidence type="ECO:0000259" key="4">
    <source>
        <dbReference type="PROSITE" id="PS50885"/>
    </source>
</evidence>
<evidence type="ECO:0000313" key="8">
    <source>
        <dbReference type="Proteomes" id="UP000001556"/>
    </source>
</evidence>
<evidence type="ECO:0000256" key="1">
    <source>
        <dbReference type="SAM" id="Phobius"/>
    </source>
</evidence>
<keyword evidence="1" id="KW-0472">Membrane</keyword>
<dbReference type="HOGENOM" id="CLU_012835_0_0_9"/>
<dbReference type="eggNOG" id="COG3322">
    <property type="taxonomic scope" value="Bacteria"/>
</dbReference>
<dbReference type="InterPro" id="IPR037522">
    <property type="entry name" value="HD_GYP_dom"/>
</dbReference>
<feature type="domain" description="HAMP" evidence="4">
    <location>
        <begin position="297"/>
        <end position="351"/>
    </location>
</feature>
<dbReference type="InterPro" id="IPR000160">
    <property type="entry name" value="GGDEF_dom"/>
</dbReference>
<dbReference type="Pfam" id="PF00990">
    <property type="entry name" value="GGDEF"/>
    <property type="match status" value="1"/>
</dbReference>
<keyword evidence="1" id="KW-0812">Transmembrane</keyword>
<dbReference type="RefSeq" id="WP_011877896.1">
    <property type="nucleotide sequence ID" value="NC_009253.1"/>
</dbReference>
<sequence>MTLSKKTKLIIYMTFIIFIIVIFGTSEFIVRKNLSELEEKVVNQNIERVRNVLSEDISSLNKLAMDWASWDDTYSFIQDANKAYIQSNLDDTTFIDQRLNIVLFINSSGRIVYGKGFDLEDDKEVSVPNSIKQYVSANSLLTRHSTIENGISGVILLPEGPMLISSRPILTTKNKGPIRGMLLMGRYLDTKQIKHLSQIVDLSLTIRDIKPTEMPPDFQEVLPLLKENPVFVSPLNSDFIAGYTLLNDVFGKPSLMLKVSMPRENYRTGQEAMFYVLILLVVTGFLVSRFIQHVLDKVILSRLTKLSVSVDSIGENGNLSGRVPMMKGQDEFSNLADNINGMLAALEQSHKSAKRYRKLVNKMSTAHQQLQNIIEFLPDATFVIDNDKKVIAWNLAIEKITGINKKDIIGKGDYAYSVPLYGKQIPMLIDLIGSEDREAEGKYEYVKRKGNTMFAEVFAPSFFGGKGAFLWGTASPLYDTKGNLVGAIESIRDITERKKIEKELNLQKAYFEQLFKNSPAGIVMLDNSDRIVKINRGFEKLFQYSISEVKGCYINQVIIPEKLLEEASILSNVVLTGEICQKETIRKRKDGSLVDVHILGYPILVNNQQVGIYIIYTDITERKQDEKRLKHISLHDALTGLYNRAYFEQEMTRLEKGRNNSVGIIMCDVDGLKLVNDTLGHNRGDELLLAATDVIRGSFRQSDMVARIGGDEFAILLTNSDSTEVERAAQRIKDAIAKYNKGNPKLPLNISIGFAVSNDLSLRMWDLFREADNNMYREKLYHSQSARSTIVQTLMKALEARDFITEGHADRLQDLVVRVARAIGLSENKVTDLRLLAKFHDIGKVGIPDRILFSEGPLTPEEFIEMQRHCEIGYRIAQSAPDLIPIADWILKHHEWWNGKGYPFGLKEKEIPLECRILTIADAYDAMTSERPYRKAMSHEEAVVELRKFAGVQFDPQLVGKFIEVFNTKKT</sequence>
<dbReference type="GO" id="GO:0007165">
    <property type="term" value="P:signal transduction"/>
    <property type="evidence" value="ECO:0007669"/>
    <property type="project" value="InterPro"/>
</dbReference>
<dbReference type="InterPro" id="IPR043128">
    <property type="entry name" value="Rev_trsase/Diguanyl_cyclase"/>
</dbReference>
<dbReference type="InterPro" id="IPR029787">
    <property type="entry name" value="Nucleotide_cyclase"/>
</dbReference>
<feature type="domain" description="PAC" evidence="3">
    <location>
        <begin position="580"/>
        <end position="631"/>
    </location>
</feature>
<dbReference type="InterPro" id="IPR007892">
    <property type="entry name" value="CHASE4"/>
</dbReference>
<evidence type="ECO:0000313" key="7">
    <source>
        <dbReference type="EMBL" id="ABO50080.1"/>
    </source>
</evidence>
<feature type="domain" description="PAS" evidence="2">
    <location>
        <begin position="366"/>
        <end position="438"/>
    </location>
</feature>
<dbReference type="CDD" id="cd01949">
    <property type="entry name" value="GGDEF"/>
    <property type="match status" value="1"/>
</dbReference>
<feature type="domain" description="PAS" evidence="2">
    <location>
        <begin position="507"/>
        <end position="577"/>
    </location>
</feature>
<dbReference type="InterPro" id="IPR003660">
    <property type="entry name" value="HAMP_dom"/>
</dbReference>
<dbReference type="NCBIfam" id="TIGR00254">
    <property type="entry name" value="GGDEF"/>
    <property type="match status" value="1"/>
</dbReference>
<dbReference type="PANTHER" id="PTHR43155">
    <property type="entry name" value="CYCLIC DI-GMP PHOSPHODIESTERASE PA4108-RELATED"/>
    <property type="match status" value="1"/>
</dbReference>
<proteinExistence type="predicted"/>
<dbReference type="NCBIfam" id="TIGR00229">
    <property type="entry name" value="sensory_box"/>
    <property type="match status" value="2"/>
</dbReference>
<dbReference type="Pfam" id="PF00672">
    <property type="entry name" value="HAMP"/>
    <property type="match status" value="1"/>
</dbReference>
<name>A4J4S7_DESRM</name>
<dbReference type="PROSITE" id="PS50887">
    <property type="entry name" value="GGDEF"/>
    <property type="match status" value="1"/>
</dbReference>
<feature type="transmembrane region" description="Helical" evidence="1">
    <location>
        <begin position="12"/>
        <end position="30"/>
    </location>
</feature>
<dbReference type="PROSITE" id="PS51832">
    <property type="entry name" value="HD_GYP"/>
    <property type="match status" value="1"/>
</dbReference>
<evidence type="ECO:0000259" key="2">
    <source>
        <dbReference type="PROSITE" id="PS50112"/>
    </source>
</evidence>
<accession>A4J4S7</accession>
<dbReference type="SUPFAM" id="SSF55073">
    <property type="entry name" value="Nucleotide cyclase"/>
    <property type="match status" value="1"/>
</dbReference>
<dbReference type="InterPro" id="IPR035965">
    <property type="entry name" value="PAS-like_dom_sf"/>
</dbReference>
<dbReference type="EMBL" id="CP000612">
    <property type="protein sequence ID" value="ABO50080.1"/>
    <property type="molecule type" value="Genomic_DNA"/>
</dbReference>
<dbReference type="SMART" id="SM00304">
    <property type="entry name" value="HAMP"/>
    <property type="match status" value="1"/>
</dbReference>
<dbReference type="Gene3D" id="1.10.3210.10">
    <property type="entry name" value="Hypothetical protein af1432"/>
    <property type="match status" value="1"/>
</dbReference>
<feature type="domain" description="PAC" evidence="3">
    <location>
        <begin position="439"/>
        <end position="506"/>
    </location>
</feature>
<dbReference type="Pfam" id="PF13487">
    <property type="entry name" value="HD_5"/>
    <property type="match status" value="1"/>
</dbReference>
<dbReference type="SUPFAM" id="SSF109604">
    <property type="entry name" value="HD-domain/PDEase-like"/>
    <property type="match status" value="1"/>
</dbReference>
<dbReference type="KEGG" id="drm:Dred_1552"/>
<dbReference type="STRING" id="349161.Dred_1552"/>
<keyword evidence="8" id="KW-1185">Reference proteome</keyword>
<feature type="transmembrane region" description="Helical" evidence="1">
    <location>
        <begin position="272"/>
        <end position="291"/>
    </location>
</feature>
<dbReference type="Pfam" id="PF08448">
    <property type="entry name" value="PAS_4"/>
    <property type="match status" value="1"/>
</dbReference>
<dbReference type="eggNOG" id="COG3829">
    <property type="taxonomic scope" value="Bacteria"/>
</dbReference>
<dbReference type="Pfam" id="PF05228">
    <property type="entry name" value="CHASE4"/>
    <property type="match status" value="1"/>
</dbReference>
<dbReference type="Pfam" id="PF00989">
    <property type="entry name" value="PAS"/>
    <property type="match status" value="1"/>
</dbReference>
<dbReference type="PROSITE" id="PS50885">
    <property type="entry name" value="HAMP"/>
    <property type="match status" value="1"/>
</dbReference>
<dbReference type="SMART" id="SM00091">
    <property type="entry name" value="PAS"/>
    <property type="match status" value="2"/>
</dbReference>
<keyword evidence="1" id="KW-1133">Transmembrane helix</keyword>
<evidence type="ECO:0000259" key="3">
    <source>
        <dbReference type="PROSITE" id="PS50113"/>
    </source>
</evidence>
<organism evidence="7 8">
    <name type="scientific">Desulforamulus reducens (strain ATCC BAA-1160 / DSM 100696 / MI-1)</name>
    <name type="common">Desulfotomaculum reducens</name>
    <dbReference type="NCBI Taxonomy" id="349161"/>
    <lineage>
        <taxon>Bacteria</taxon>
        <taxon>Bacillati</taxon>
        <taxon>Bacillota</taxon>
        <taxon>Clostridia</taxon>
        <taxon>Eubacteriales</taxon>
        <taxon>Peptococcaceae</taxon>
        <taxon>Desulforamulus</taxon>
    </lineage>
</organism>
<evidence type="ECO:0000259" key="6">
    <source>
        <dbReference type="PROSITE" id="PS51832"/>
    </source>
</evidence>
<feature type="domain" description="HD-GYP" evidence="6">
    <location>
        <begin position="783"/>
        <end position="971"/>
    </location>
</feature>
<feature type="domain" description="GGDEF" evidence="5">
    <location>
        <begin position="660"/>
        <end position="792"/>
    </location>
</feature>
<dbReference type="Gene3D" id="3.30.450.20">
    <property type="entry name" value="PAS domain"/>
    <property type="match status" value="2"/>
</dbReference>
<dbReference type="CDD" id="cd06225">
    <property type="entry name" value="HAMP"/>
    <property type="match status" value="1"/>
</dbReference>
<dbReference type="SUPFAM" id="SSF55785">
    <property type="entry name" value="PYP-like sensor domain (PAS domain)"/>
    <property type="match status" value="2"/>
</dbReference>
<dbReference type="SMART" id="SM00471">
    <property type="entry name" value="HDc"/>
    <property type="match status" value="1"/>
</dbReference>
<dbReference type="OrthoDB" id="9798833at2"/>
<dbReference type="InterPro" id="IPR000700">
    <property type="entry name" value="PAS-assoc_C"/>
</dbReference>
<reference evidence="7 8" key="1">
    <citation type="submission" date="2007-03" db="EMBL/GenBank/DDBJ databases">
        <title>Complete sequence of Desulfotomaculum reducens MI-1.</title>
        <authorList>
            <consortium name="US DOE Joint Genome Institute"/>
            <person name="Copeland A."/>
            <person name="Lucas S."/>
            <person name="Lapidus A."/>
            <person name="Barry K."/>
            <person name="Detter J.C."/>
            <person name="Glavina del Rio T."/>
            <person name="Hammon N."/>
            <person name="Israni S."/>
            <person name="Dalin E."/>
            <person name="Tice H."/>
            <person name="Pitluck S."/>
            <person name="Sims D."/>
            <person name="Brettin T."/>
            <person name="Bruce D."/>
            <person name="Han C."/>
            <person name="Tapia R."/>
            <person name="Schmutz J."/>
            <person name="Larimer F."/>
            <person name="Land M."/>
            <person name="Hauser L."/>
            <person name="Kyrpides N."/>
            <person name="Kim E."/>
            <person name="Tebo B.M."/>
            <person name="Richardson P."/>
        </authorList>
    </citation>
    <scope>NUCLEOTIDE SEQUENCE [LARGE SCALE GENOMIC DNA]</scope>
    <source>
        <strain evidence="7 8">MI-1</strain>
    </source>
</reference>
<dbReference type="Gene3D" id="6.10.340.10">
    <property type="match status" value="1"/>
</dbReference>
<dbReference type="Gene3D" id="3.30.70.270">
    <property type="match status" value="1"/>
</dbReference>
<dbReference type="eggNOG" id="COG3437">
    <property type="taxonomic scope" value="Bacteria"/>
</dbReference>
<dbReference type="Proteomes" id="UP000001556">
    <property type="component" value="Chromosome"/>
</dbReference>